<dbReference type="OrthoDB" id="795392at2"/>
<keyword evidence="2" id="KW-1185">Reference proteome</keyword>
<name>A0A2T2YN20_9BACT</name>
<dbReference type="AlphaFoldDB" id="A0A2T2YN20"/>
<comment type="caution">
    <text evidence="1">The sequence shown here is derived from an EMBL/GenBank/DDBJ whole genome shotgun (WGS) entry which is preliminary data.</text>
</comment>
<protein>
    <submittedName>
        <fullName evidence="1">Uncharacterized protein</fullName>
    </submittedName>
</protein>
<proteinExistence type="predicted"/>
<evidence type="ECO:0000313" key="1">
    <source>
        <dbReference type="EMBL" id="PSR56895.1"/>
    </source>
</evidence>
<dbReference type="EMBL" id="PYFT01000001">
    <property type="protein sequence ID" value="PSR56895.1"/>
    <property type="molecule type" value="Genomic_DNA"/>
</dbReference>
<sequence length="225" mass="25992">MKRKTTILYLLLIVLSWSCESTQSKVQTSPESQEETISQIDTLNAVKIGHYWAKPKESFEFNTLGESKGDTITFVTCSDYVFSPFGEVNNKTQLRTSLLKNFSMVDRIDTLDNEAFEFQILTLKNSRLILFFDDSSEGSRGSYIHKGEIMDTEVNLSDNVKIGMSKKDFIMTFFDNFPDEALSTYNHFVFESCVTDIWHTYTFTGDKLQSIKFTTDSYWVVDYMK</sequence>
<dbReference type="Proteomes" id="UP000240357">
    <property type="component" value="Unassembled WGS sequence"/>
</dbReference>
<evidence type="ECO:0000313" key="2">
    <source>
        <dbReference type="Proteomes" id="UP000240357"/>
    </source>
</evidence>
<reference evidence="1 2" key="1">
    <citation type="submission" date="2018-03" db="EMBL/GenBank/DDBJ databases">
        <title>Adhaeribacter sp. HMF7605 Genome sequencing and assembly.</title>
        <authorList>
            <person name="Kang H."/>
            <person name="Kang J."/>
            <person name="Cha I."/>
            <person name="Kim H."/>
            <person name="Joh K."/>
        </authorList>
    </citation>
    <scope>NUCLEOTIDE SEQUENCE [LARGE SCALE GENOMIC DNA]</scope>
    <source>
        <strain evidence="1 2">HMF7605</strain>
    </source>
</reference>
<dbReference type="RefSeq" id="WP_106933066.1">
    <property type="nucleotide sequence ID" value="NZ_PYFT01000001.1"/>
</dbReference>
<accession>A0A2T2YN20</accession>
<gene>
    <name evidence="1" type="ORF">AHMF7605_27055</name>
</gene>
<organism evidence="1 2">
    <name type="scientific">Adhaeribacter arboris</name>
    <dbReference type="NCBI Taxonomy" id="2072846"/>
    <lineage>
        <taxon>Bacteria</taxon>
        <taxon>Pseudomonadati</taxon>
        <taxon>Bacteroidota</taxon>
        <taxon>Cytophagia</taxon>
        <taxon>Cytophagales</taxon>
        <taxon>Hymenobacteraceae</taxon>
        <taxon>Adhaeribacter</taxon>
    </lineage>
</organism>